<proteinExistence type="predicted"/>
<evidence type="ECO:0000313" key="2">
    <source>
        <dbReference type="EMBL" id="ADV61372.1"/>
    </source>
</evidence>
<accession>E8R1V0</accession>
<keyword evidence="1" id="KW-0812">Transmembrane</keyword>
<keyword evidence="1" id="KW-0472">Membrane</keyword>
<protein>
    <recommendedName>
        <fullName evidence="4">Quinol:cytochrome c oxidoreductase membrane protein</fullName>
    </recommendedName>
</protein>
<sequence length="182" mass="19819">MSAQQLKTTFGAIARFETTAELISAVEKVRAAGYTRYDAYAPFPIHGLDHAKGDKRSILPGFVLVGGMTGTATAVLLCGLTSAVDYPIIVAGKPYFSIEAFVPIMFELTILFAAFTALFGMLILNRLPQFYHPVFNNPTFHTRAADDGYFLVVEASDPLFDPTATLDFLAELGGRDLDLVEE</sequence>
<dbReference type="EMBL" id="CP002353">
    <property type="protein sequence ID" value="ADV61372.1"/>
    <property type="molecule type" value="Genomic_DNA"/>
</dbReference>
<dbReference type="eggNOG" id="COG2010">
    <property type="taxonomic scope" value="Bacteria"/>
</dbReference>
<keyword evidence="3" id="KW-1185">Reference proteome</keyword>
<dbReference type="OrthoDB" id="9773456at2"/>
<name>E8R1V0_ISOPI</name>
<gene>
    <name evidence="2" type="ordered locus">Isop_0781</name>
</gene>
<dbReference type="STRING" id="575540.Isop_0781"/>
<dbReference type="AlphaFoldDB" id="E8R1V0"/>
<reference evidence="2 3" key="2">
    <citation type="journal article" date="2011" name="Stand. Genomic Sci.">
        <title>Complete genome sequence of Isosphaera pallida type strain (IS1B).</title>
        <authorList>
            <consortium name="US DOE Joint Genome Institute (JGI-PGF)"/>
            <person name="Goker M."/>
            <person name="Cleland D."/>
            <person name="Saunders E."/>
            <person name="Lapidus A."/>
            <person name="Nolan M."/>
            <person name="Lucas S."/>
            <person name="Hammon N."/>
            <person name="Deshpande S."/>
            <person name="Cheng J.F."/>
            <person name="Tapia R."/>
            <person name="Han C."/>
            <person name="Goodwin L."/>
            <person name="Pitluck S."/>
            <person name="Liolios K."/>
            <person name="Pagani I."/>
            <person name="Ivanova N."/>
            <person name="Mavromatis K."/>
            <person name="Pati A."/>
            <person name="Chen A."/>
            <person name="Palaniappan K."/>
            <person name="Land M."/>
            <person name="Hauser L."/>
            <person name="Chang Y.J."/>
            <person name="Jeffries C.D."/>
            <person name="Detter J.C."/>
            <person name="Beck B."/>
            <person name="Woyke T."/>
            <person name="Bristow J."/>
            <person name="Eisen J.A."/>
            <person name="Markowitz V."/>
            <person name="Hugenholtz P."/>
            <person name="Kyrpides N.C."/>
            <person name="Klenk H.P."/>
        </authorList>
    </citation>
    <scope>NUCLEOTIDE SEQUENCE [LARGE SCALE GENOMIC DNA]</scope>
    <source>
        <strain evidence="3">ATCC 43644 / DSM 9630 / IS1B</strain>
    </source>
</reference>
<dbReference type="PANTHER" id="PTHR40394:SF2">
    <property type="entry name" value="QUINOL:CYTOCHROME C OXIDOREDUCTASE MEMBRANE PROTEIN"/>
    <property type="match status" value="1"/>
</dbReference>
<dbReference type="HOGENOM" id="CLU_094965_0_0_0"/>
<dbReference type="InParanoid" id="E8R1V0"/>
<dbReference type="RefSeq" id="WP_013563661.1">
    <property type="nucleotide sequence ID" value="NC_014962.1"/>
</dbReference>
<evidence type="ECO:0000256" key="1">
    <source>
        <dbReference type="SAM" id="Phobius"/>
    </source>
</evidence>
<dbReference type="KEGG" id="ipa:Isop_0781"/>
<dbReference type="InterPro" id="IPR021776">
    <property type="entry name" value="ActD"/>
</dbReference>
<feature type="transmembrane region" description="Helical" evidence="1">
    <location>
        <begin position="62"/>
        <end position="84"/>
    </location>
</feature>
<keyword evidence="1" id="KW-1133">Transmembrane helix</keyword>
<evidence type="ECO:0000313" key="3">
    <source>
        <dbReference type="Proteomes" id="UP000008631"/>
    </source>
</evidence>
<evidence type="ECO:0008006" key="4">
    <source>
        <dbReference type="Google" id="ProtNLM"/>
    </source>
</evidence>
<dbReference type="Proteomes" id="UP000008631">
    <property type="component" value="Chromosome"/>
</dbReference>
<dbReference type="Pfam" id="PF11821">
    <property type="entry name" value="ActD"/>
    <property type="match status" value="1"/>
</dbReference>
<reference key="1">
    <citation type="submission" date="2010-11" db="EMBL/GenBank/DDBJ databases">
        <title>The complete sequence of chromosome of Isophaera pallida ATCC 43644.</title>
        <authorList>
            <consortium name="US DOE Joint Genome Institute (JGI-PGF)"/>
            <person name="Lucas S."/>
            <person name="Copeland A."/>
            <person name="Lapidus A."/>
            <person name="Bruce D."/>
            <person name="Goodwin L."/>
            <person name="Pitluck S."/>
            <person name="Kyrpides N."/>
            <person name="Mavromatis K."/>
            <person name="Pagani I."/>
            <person name="Ivanova N."/>
            <person name="Saunders E."/>
            <person name="Brettin T."/>
            <person name="Detter J.C."/>
            <person name="Han C."/>
            <person name="Tapia R."/>
            <person name="Land M."/>
            <person name="Hauser L."/>
            <person name="Markowitz V."/>
            <person name="Cheng J.-F."/>
            <person name="Hugenholtz P."/>
            <person name="Woyke T."/>
            <person name="Wu D."/>
            <person name="Eisen J.A."/>
        </authorList>
    </citation>
    <scope>NUCLEOTIDE SEQUENCE</scope>
    <source>
        <strain>ATCC 43644</strain>
    </source>
</reference>
<feature type="transmembrane region" description="Helical" evidence="1">
    <location>
        <begin position="104"/>
        <end position="124"/>
    </location>
</feature>
<organism evidence="2 3">
    <name type="scientific">Isosphaera pallida (strain ATCC 43644 / DSM 9630 / IS1B)</name>
    <dbReference type="NCBI Taxonomy" id="575540"/>
    <lineage>
        <taxon>Bacteria</taxon>
        <taxon>Pseudomonadati</taxon>
        <taxon>Planctomycetota</taxon>
        <taxon>Planctomycetia</taxon>
        <taxon>Isosphaerales</taxon>
        <taxon>Isosphaeraceae</taxon>
        <taxon>Isosphaera</taxon>
    </lineage>
</organism>
<dbReference type="PANTHER" id="PTHR40394">
    <property type="entry name" value="LIPOPROTEIN-RELATED"/>
    <property type="match status" value="1"/>
</dbReference>